<accession>A0ABP1ACY7</accession>
<organism evidence="10 11">
    <name type="scientific">Sphagnum jensenii</name>
    <dbReference type="NCBI Taxonomy" id="128206"/>
    <lineage>
        <taxon>Eukaryota</taxon>
        <taxon>Viridiplantae</taxon>
        <taxon>Streptophyta</taxon>
        <taxon>Embryophyta</taxon>
        <taxon>Bryophyta</taxon>
        <taxon>Sphagnophytina</taxon>
        <taxon>Sphagnopsida</taxon>
        <taxon>Sphagnales</taxon>
        <taxon>Sphagnaceae</taxon>
        <taxon>Sphagnum</taxon>
    </lineage>
</organism>
<evidence type="ECO:0000256" key="8">
    <source>
        <dbReference type="SAM" id="MobiDB-lite"/>
    </source>
</evidence>
<evidence type="ECO:0000256" key="6">
    <source>
        <dbReference type="ARBA" id="ARBA00023242"/>
    </source>
</evidence>
<evidence type="ECO:0000256" key="7">
    <source>
        <dbReference type="ARBA" id="ARBA00024343"/>
    </source>
</evidence>
<keyword evidence="4" id="KW-0010">Activator</keyword>
<feature type="region of interest" description="Disordered" evidence="8">
    <location>
        <begin position="202"/>
        <end position="229"/>
    </location>
</feature>
<evidence type="ECO:0000256" key="1">
    <source>
        <dbReference type="ARBA" id="ARBA00004123"/>
    </source>
</evidence>
<comment type="similarity">
    <text evidence="7">Belongs to the AP2/ERF transcription factor family. ERF subfamily.</text>
</comment>
<keyword evidence="2" id="KW-0805">Transcription regulation</keyword>
<evidence type="ECO:0000313" key="10">
    <source>
        <dbReference type="EMBL" id="CAK9860380.1"/>
    </source>
</evidence>
<dbReference type="SUPFAM" id="SSF54171">
    <property type="entry name" value="DNA-binding domain"/>
    <property type="match status" value="1"/>
</dbReference>
<evidence type="ECO:0000256" key="4">
    <source>
        <dbReference type="ARBA" id="ARBA00023159"/>
    </source>
</evidence>
<evidence type="ECO:0000313" key="11">
    <source>
        <dbReference type="Proteomes" id="UP001497522"/>
    </source>
</evidence>
<dbReference type="PANTHER" id="PTHR31985:SF312">
    <property type="entry name" value="AP2_ERF DOMAIN-CONTAINING PROTEIN"/>
    <property type="match status" value="1"/>
</dbReference>
<dbReference type="Pfam" id="PF00847">
    <property type="entry name" value="AP2"/>
    <property type="match status" value="1"/>
</dbReference>
<evidence type="ECO:0000259" key="9">
    <source>
        <dbReference type="PROSITE" id="PS51032"/>
    </source>
</evidence>
<dbReference type="InterPro" id="IPR036955">
    <property type="entry name" value="AP2/ERF_dom_sf"/>
</dbReference>
<dbReference type="InterPro" id="IPR001471">
    <property type="entry name" value="AP2/ERF_dom"/>
</dbReference>
<feature type="domain" description="AP2/ERF" evidence="9">
    <location>
        <begin position="37"/>
        <end position="94"/>
    </location>
</feature>
<gene>
    <name evidence="10" type="ORF">CSSPJE1EN2_LOCUS3375</name>
</gene>
<feature type="non-terminal residue" evidence="10">
    <location>
        <position position="229"/>
    </location>
</feature>
<dbReference type="PANTHER" id="PTHR31985">
    <property type="entry name" value="ETHYLENE-RESPONSIVE TRANSCRIPTION FACTOR ERF042-RELATED"/>
    <property type="match status" value="1"/>
</dbReference>
<dbReference type="Proteomes" id="UP001497522">
    <property type="component" value="Chromosome 11"/>
</dbReference>
<dbReference type="CDD" id="cd00018">
    <property type="entry name" value="AP2"/>
    <property type="match status" value="1"/>
</dbReference>
<evidence type="ECO:0000256" key="5">
    <source>
        <dbReference type="ARBA" id="ARBA00023163"/>
    </source>
</evidence>
<comment type="subcellular location">
    <subcellularLocation>
        <location evidence="1">Nucleus</location>
    </subcellularLocation>
</comment>
<dbReference type="Gene3D" id="3.30.730.10">
    <property type="entry name" value="AP2/ERF domain"/>
    <property type="match status" value="1"/>
</dbReference>
<dbReference type="PRINTS" id="PR00367">
    <property type="entry name" value="ETHRSPELEMNT"/>
</dbReference>
<sequence length="229" mass="25524">TTEWVPSNRPPPNQNPNRPKKQMDMSAAEGHGCLHPVYRGVRRRSWGVWVTEIRRPKKKTRIWLGSFATPEMAARAYDAAALALRGSNALLNFPEHSPSLPRPLDLSDKSIQAAATEAAHSLARRTASGKMLQSRRYAQDQSMEARAVQRQQRGGNYYTMDEDFILNMPSVIGCLYDHALLCCQLPPPHCTTTLPEALDPSAASSQAADCDDQADSSSTSWEPHLWSYY</sequence>
<feature type="region of interest" description="Disordered" evidence="8">
    <location>
        <begin position="1"/>
        <end position="26"/>
    </location>
</feature>
<dbReference type="EMBL" id="OZ023712">
    <property type="protein sequence ID" value="CAK9860380.1"/>
    <property type="molecule type" value="Genomic_DNA"/>
</dbReference>
<protein>
    <recommendedName>
        <fullName evidence="9">AP2/ERF domain-containing protein</fullName>
    </recommendedName>
</protein>
<proteinExistence type="inferred from homology"/>
<keyword evidence="6" id="KW-0539">Nucleus</keyword>
<keyword evidence="11" id="KW-1185">Reference proteome</keyword>
<reference evidence="10" key="1">
    <citation type="submission" date="2024-03" db="EMBL/GenBank/DDBJ databases">
        <authorList>
            <consortium name="ELIXIR-Norway"/>
            <consortium name="Elixir Norway"/>
        </authorList>
    </citation>
    <scope>NUCLEOTIDE SEQUENCE</scope>
</reference>
<dbReference type="InterPro" id="IPR051032">
    <property type="entry name" value="AP2/ERF_TF_ERF_subfamily"/>
</dbReference>
<name>A0ABP1ACY7_9BRYO</name>
<dbReference type="PROSITE" id="PS51032">
    <property type="entry name" value="AP2_ERF"/>
    <property type="match status" value="1"/>
</dbReference>
<evidence type="ECO:0000256" key="3">
    <source>
        <dbReference type="ARBA" id="ARBA00023125"/>
    </source>
</evidence>
<evidence type="ECO:0000256" key="2">
    <source>
        <dbReference type="ARBA" id="ARBA00023015"/>
    </source>
</evidence>
<keyword evidence="5" id="KW-0804">Transcription</keyword>
<keyword evidence="3" id="KW-0238">DNA-binding</keyword>
<dbReference type="SMART" id="SM00380">
    <property type="entry name" value="AP2"/>
    <property type="match status" value="1"/>
</dbReference>
<dbReference type="InterPro" id="IPR016177">
    <property type="entry name" value="DNA-bd_dom_sf"/>
</dbReference>